<gene>
    <name evidence="11" type="ORF">SAMN05444406_1213</name>
</gene>
<dbReference type="InterPro" id="IPR011014">
    <property type="entry name" value="MscS_channel_TM-2"/>
</dbReference>
<dbReference type="InterPro" id="IPR049278">
    <property type="entry name" value="MS_channel_C"/>
</dbReference>
<dbReference type="Pfam" id="PF21088">
    <property type="entry name" value="MS_channel_1st"/>
    <property type="match status" value="1"/>
</dbReference>
<dbReference type="Proteomes" id="UP000198577">
    <property type="component" value="Unassembled WGS sequence"/>
</dbReference>
<feature type="transmembrane region" description="Helical" evidence="7">
    <location>
        <begin position="27"/>
        <end position="48"/>
    </location>
</feature>
<dbReference type="SUPFAM" id="SSF50182">
    <property type="entry name" value="Sm-like ribonucleoproteins"/>
    <property type="match status" value="1"/>
</dbReference>
<evidence type="ECO:0000313" key="12">
    <source>
        <dbReference type="Proteomes" id="UP000198577"/>
    </source>
</evidence>
<organism evidence="11 12">
    <name type="scientific">Caldicoprobacter faecalis</name>
    <dbReference type="NCBI Taxonomy" id="937334"/>
    <lineage>
        <taxon>Bacteria</taxon>
        <taxon>Bacillati</taxon>
        <taxon>Bacillota</taxon>
        <taxon>Clostridia</taxon>
        <taxon>Caldicoprobacterales</taxon>
        <taxon>Caldicoprobacteraceae</taxon>
        <taxon>Caldicoprobacter</taxon>
    </lineage>
</organism>
<dbReference type="Pfam" id="PF21082">
    <property type="entry name" value="MS_channel_3rd"/>
    <property type="match status" value="1"/>
</dbReference>
<evidence type="ECO:0000256" key="6">
    <source>
        <dbReference type="ARBA" id="ARBA00023136"/>
    </source>
</evidence>
<evidence type="ECO:0000256" key="4">
    <source>
        <dbReference type="ARBA" id="ARBA00022692"/>
    </source>
</evidence>
<dbReference type="GO" id="GO:0005886">
    <property type="term" value="C:plasma membrane"/>
    <property type="evidence" value="ECO:0007669"/>
    <property type="project" value="UniProtKB-SubCell"/>
</dbReference>
<keyword evidence="4 7" id="KW-0812">Transmembrane</keyword>
<feature type="domain" description="Mechanosensitive ion channel MscS C-terminal" evidence="9">
    <location>
        <begin position="192"/>
        <end position="276"/>
    </location>
</feature>
<dbReference type="Pfam" id="PF00924">
    <property type="entry name" value="MS_channel_2nd"/>
    <property type="match status" value="1"/>
</dbReference>
<dbReference type="InterPro" id="IPR006685">
    <property type="entry name" value="MscS_channel_2nd"/>
</dbReference>
<dbReference type="FunFam" id="2.30.30.60:FF:000001">
    <property type="entry name" value="MscS Mechanosensitive ion channel"/>
    <property type="match status" value="1"/>
</dbReference>
<dbReference type="Gene3D" id="2.30.30.60">
    <property type="match status" value="1"/>
</dbReference>
<evidence type="ECO:0000256" key="2">
    <source>
        <dbReference type="ARBA" id="ARBA00008017"/>
    </source>
</evidence>
<evidence type="ECO:0000259" key="8">
    <source>
        <dbReference type="Pfam" id="PF00924"/>
    </source>
</evidence>
<keyword evidence="12" id="KW-1185">Reference proteome</keyword>
<feature type="domain" description="Mechanosensitive ion channel MscS" evidence="8">
    <location>
        <begin position="122"/>
        <end position="186"/>
    </location>
</feature>
<dbReference type="PANTHER" id="PTHR30460:SF0">
    <property type="entry name" value="MODERATE CONDUCTANCE MECHANOSENSITIVE CHANNEL YBIO"/>
    <property type="match status" value="1"/>
</dbReference>
<comment type="similarity">
    <text evidence="2">Belongs to the MscS (TC 1.A.23) family.</text>
</comment>
<dbReference type="InterPro" id="IPR023408">
    <property type="entry name" value="MscS_beta-dom_sf"/>
</dbReference>
<dbReference type="Gene3D" id="3.30.70.100">
    <property type="match status" value="1"/>
</dbReference>
<evidence type="ECO:0000256" key="1">
    <source>
        <dbReference type="ARBA" id="ARBA00004651"/>
    </source>
</evidence>
<evidence type="ECO:0000313" key="11">
    <source>
        <dbReference type="EMBL" id="SFQ25482.1"/>
    </source>
</evidence>
<dbReference type="STRING" id="937334.SAMN05444406_1213"/>
<comment type="subcellular location">
    <subcellularLocation>
        <location evidence="1">Cell membrane</location>
        <topology evidence="1">Multi-pass membrane protein</topology>
    </subcellularLocation>
</comment>
<dbReference type="InterPro" id="IPR011066">
    <property type="entry name" value="MscS_channel_C_sf"/>
</dbReference>
<keyword evidence="3" id="KW-1003">Cell membrane</keyword>
<keyword evidence="6 7" id="KW-0472">Membrane</keyword>
<dbReference type="GO" id="GO:0008381">
    <property type="term" value="F:mechanosensitive monoatomic ion channel activity"/>
    <property type="evidence" value="ECO:0007669"/>
    <property type="project" value="InterPro"/>
</dbReference>
<evidence type="ECO:0000259" key="9">
    <source>
        <dbReference type="Pfam" id="PF21082"/>
    </source>
</evidence>
<proteinExistence type="inferred from homology"/>
<dbReference type="AlphaFoldDB" id="A0A1I5X0C9"/>
<reference evidence="11 12" key="1">
    <citation type="submission" date="2016-10" db="EMBL/GenBank/DDBJ databases">
        <authorList>
            <person name="de Groot N.N."/>
        </authorList>
    </citation>
    <scope>NUCLEOTIDE SEQUENCE [LARGE SCALE GENOMIC DNA]</scope>
    <source>
        <strain evidence="11 12">DSM 20678</strain>
    </source>
</reference>
<keyword evidence="5 7" id="KW-1133">Transmembrane helix</keyword>
<dbReference type="SUPFAM" id="SSF82861">
    <property type="entry name" value="Mechanosensitive channel protein MscS (YggB), transmembrane region"/>
    <property type="match status" value="1"/>
</dbReference>
<feature type="domain" description="Mechanosensitive ion channel transmembrane helices 2/3" evidence="10">
    <location>
        <begin position="81"/>
        <end position="120"/>
    </location>
</feature>
<dbReference type="InterPro" id="IPR049142">
    <property type="entry name" value="MS_channel_1st"/>
</dbReference>
<dbReference type="InterPro" id="IPR045276">
    <property type="entry name" value="YbiO_bact"/>
</dbReference>
<dbReference type="EMBL" id="FOXR01000021">
    <property type="protein sequence ID" value="SFQ25482.1"/>
    <property type="molecule type" value="Genomic_DNA"/>
</dbReference>
<dbReference type="RefSeq" id="WP_207648985.1">
    <property type="nucleotide sequence ID" value="NZ_FOXR01000021.1"/>
</dbReference>
<evidence type="ECO:0000256" key="3">
    <source>
        <dbReference type="ARBA" id="ARBA00022475"/>
    </source>
</evidence>
<protein>
    <submittedName>
        <fullName evidence="11">Small conductance mechanosensitive channel</fullName>
    </submittedName>
</protein>
<evidence type="ECO:0000256" key="7">
    <source>
        <dbReference type="SAM" id="Phobius"/>
    </source>
</evidence>
<evidence type="ECO:0000259" key="10">
    <source>
        <dbReference type="Pfam" id="PF21088"/>
    </source>
</evidence>
<sequence length="292" mass="32685">MKEFLLSIGRELNAWIEGFTIENYQHLAFIALKILAILFLAGVVYRIVKVLIDRFFNAQIQAKIGVDVRKVNTLRALAHSILKYTVYFVTGLTVLGQFVDTTSILATAGIGGLAIGFGAQSLVKDVISGFFILFEDQYAVGDFVTIGDTTGTVEEIGLRITKIRGFKGDLTIIPNGQVQKVVNYTRGNVLAVVDISVPYETDIDRAIKLIEDVAKRYAQENKNIVEQPQVLGVIDMGDSQITIRAVARTLPLKHWEVERELKKRIKEAFDENDIGIPYPRRVIIQSEKEEKQ</sequence>
<dbReference type="Gene3D" id="1.10.287.1260">
    <property type="match status" value="1"/>
</dbReference>
<accession>A0A1I5X0C9</accession>
<dbReference type="InterPro" id="IPR010920">
    <property type="entry name" value="LSM_dom_sf"/>
</dbReference>
<dbReference type="SUPFAM" id="SSF82689">
    <property type="entry name" value="Mechanosensitive channel protein MscS (YggB), C-terminal domain"/>
    <property type="match status" value="1"/>
</dbReference>
<evidence type="ECO:0000256" key="5">
    <source>
        <dbReference type="ARBA" id="ARBA00022989"/>
    </source>
</evidence>
<dbReference type="PANTHER" id="PTHR30460">
    <property type="entry name" value="MODERATE CONDUCTANCE MECHANOSENSITIVE CHANNEL YBIO"/>
    <property type="match status" value="1"/>
</dbReference>
<dbReference type="FunFam" id="3.30.70.100:FF:000018">
    <property type="entry name" value="MscS mechanosensitive ion channel"/>
    <property type="match status" value="1"/>
</dbReference>
<name>A0A1I5X0C9_9FIRM</name>